<evidence type="ECO:0000256" key="9">
    <source>
        <dbReference type="ARBA" id="ARBA00043049"/>
    </source>
</evidence>
<protein>
    <recommendedName>
        <fullName evidence="6">tRNA pseudouridine synthase C</fullName>
        <ecNumber evidence="5">5.4.99.26</ecNumber>
    </recommendedName>
    <alternativeName>
        <fullName evidence="8">tRNA pseudouridine(65) synthase</fullName>
    </alternativeName>
    <alternativeName>
        <fullName evidence="9">tRNA pseudouridylate synthase C</fullName>
    </alternativeName>
    <alternativeName>
        <fullName evidence="7">tRNA-uridine isomerase C</fullName>
    </alternativeName>
</protein>
<organism evidence="11 12">
    <name type="scientific">Lutibacter oceani</name>
    <dbReference type="NCBI Taxonomy" id="1853311"/>
    <lineage>
        <taxon>Bacteria</taxon>
        <taxon>Pseudomonadati</taxon>
        <taxon>Bacteroidota</taxon>
        <taxon>Flavobacteriia</taxon>
        <taxon>Flavobacteriales</taxon>
        <taxon>Flavobacteriaceae</taxon>
        <taxon>Lutibacter</taxon>
    </lineage>
</organism>
<dbReference type="OrthoDB" id="9807829at2"/>
<dbReference type="GO" id="GO:0000455">
    <property type="term" value="P:enzyme-directed rRNA pseudouridine synthesis"/>
    <property type="evidence" value="ECO:0007669"/>
    <property type="project" value="TreeGrafter"/>
</dbReference>
<dbReference type="GO" id="GO:0160149">
    <property type="term" value="F:tRNA pseudouridine(65) synthase activity"/>
    <property type="evidence" value="ECO:0007669"/>
    <property type="project" value="UniProtKB-EC"/>
</dbReference>
<dbReference type="Gene3D" id="3.30.2350.10">
    <property type="entry name" value="Pseudouridine synthase"/>
    <property type="match status" value="1"/>
</dbReference>
<evidence type="ECO:0000256" key="3">
    <source>
        <dbReference type="ARBA" id="ARBA00036607"/>
    </source>
</evidence>
<accession>A0A3D9RPB8</accession>
<evidence type="ECO:0000256" key="7">
    <source>
        <dbReference type="ARBA" id="ARBA00041803"/>
    </source>
</evidence>
<reference evidence="11 12" key="1">
    <citation type="submission" date="2018-08" db="EMBL/GenBank/DDBJ databases">
        <title>Genomic Encyclopedia of Type Strains, Phase III (KMG-III): the genomes of soil and plant-associated and newly described type strains.</title>
        <authorList>
            <person name="Whitman W."/>
        </authorList>
    </citation>
    <scope>NUCLEOTIDE SEQUENCE [LARGE SCALE GENOMIC DNA]</scope>
    <source>
        <strain evidence="11 12">325-5</strain>
    </source>
</reference>
<gene>
    <name evidence="11" type="ORF">BX611_1295</name>
</gene>
<comment type="catalytic activity">
    <reaction evidence="3">
        <text>uridine(65) in tRNA = pseudouridine(65) in tRNA</text>
        <dbReference type="Rhea" id="RHEA:42536"/>
        <dbReference type="Rhea" id="RHEA-COMP:10103"/>
        <dbReference type="Rhea" id="RHEA-COMP:10104"/>
        <dbReference type="ChEBI" id="CHEBI:65314"/>
        <dbReference type="ChEBI" id="CHEBI:65315"/>
        <dbReference type="EC" id="5.4.99.26"/>
    </reaction>
</comment>
<dbReference type="EMBL" id="QTTQ01000010">
    <property type="protein sequence ID" value="REE81759.1"/>
    <property type="molecule type" value="Genomic_DNA"/>
</dbReference>
<dbReference type="GO" id="GO:0008033">
    <property type="term" value="P:tRNA processing"/>
    <property type="evidence" value="ECO:0007669"/>
    <property type="project" value="UniProtKB-KW"/>
</dbReference>
<evidence type="ECO:0000256" key="2">
    <source>
        <dbReference type="ARBA" id="ARBA00023235"/>
    </source>
</evidence>
<feature type="domain" description="Pseudouridine synthase RsuA/RluA-like" evidence="10">
    <location>
        <begin position="12"/>
        <end position="161"/>
    </location>
</feature>
<dbReference type="GO" id="GO:0003723">
    <property type="term" value="F:RNA binding"/>
    <property type="evidence" value="ECO:0007669"/>
    <property type="project" value="InterPro"/>
</dbReference>
<keyword evidence="12" id="KW-1185">Reference proteome</keyword>
<comment type="function">
    <text evidence="4">Responsible for synthesis of pseudouridine from uracil-65 in transfer RNAs.</text>
</comment>
<evidence type="ECO:0000256" key="6">
    <source>
        <dbReference type="ARBA" id="ARBA00040675"/>
    </source>
</evidence>
<dbReference type="PANTHER" id="PTHR21600">
    <property type="entry name" value="MITOCHONDRIAL RNA PSEUDOURIDINE SYNTHASE"/>
    <property type="match status" value="1"/>
</dbReference>
<dbReference type="EC" id="5.4.99.26" evidence="5"/>
<dbReference type="Pfam" id="PF00849">
    <property type="entry name" value="PseudoU_synth_2"/>
    <property type="match status" value="1"/>
</dbReference>
<sequence length="231" mass="27518">MKIEILFEDSYIIIVNKPNNVLIHNSYYARNIKDDTLLNLLKKQFGNDFYPVHRLDRKTSGVLVLSKQKEHVSVFQELFNSDTIEKTYFGIVRGFFKENVLLNSPVKNPDTKLYKEAETYCEPLQNIELKIPVHPYNNSRYSLVKLKPSTGRMHQLRIHMNKISHPIVGDYKYGDRFHNRMFENEFNCSNLFLHAFEIKFVHPFNKNVILIKASFPDNWKFIFEKFNWKVH</sequence>
<dbReference type="InterPro" id="IPR006224">
    <property type="entry name" value="PsdUridine_synth_RluA-like_CS"/>
</dbReference>
<keyword evidence="2" id="KW-0413">Isomerase</keyword>
<evidence type="ECO:0000313" key="12">
    <source>
        <dbReference type="Proteomes" id="UP000256429"/>
    </source>
</evidence>
<evidence type="ECO:0000256" key="4">
    <source>
        <dbReference type="ARBA" id="ARBA00037670"/>
    </source>
</evidence>
<dbReference type="AlphaFoldDB" id="A0A3D9RPB8"/>
<dbReference type="PANTHER" id="PTHR21600:SF56">
    <property type="entry name" value="TRNA PSEUDOURIDINE SYNTHASE C"/>
    <property type="match status" value="1"/>
</dbReference>
<evidence type="ECO:0000313" key="11">
    <source>
        <dbReference type="EMBL" id="REE81759.1"/>
    </source>
</evidence>
<dbReference type="InterPro" id="IPR006145">
    <property type="entry name" value="PsdUridine_synth_RsuA/RluA"/>
</dbReference>
<comment type="caution">
    <text evidence="11">The sequence shown here is derived from an EMBL/GenBank/DDBJ whole genome shotgun (WGS) entry which is preliminary data.</text>
</comment>
<dbReference type="SUPFAM" id="SSF55120">
    <property type="entry name" value="Pseudouridine synthase"/>
    <property type="match status" value="1"/>
</dbReference>
<proteinExistence type="predicted"/>
<dbReference type="InterPro" id="IPR020103">
    <property type="entry name" value="PsdUridine_synth_cat_dom_sf"/>
</dbReference>
<keyword evidence="1" id="KW-0819">tRNA processing</keyword>
<evidence type="ECO:0000256" key="5">
    <source>
        <dbReference type="ARBA" id="ARBA00038943"/>
    </source>
</evidence>
<dbReference type="InterPro" id="IPR050188">
    <property type="entry name" value="RluA_PseudoU_synthase"/>
</dbReference>
<evidence type="ECO:0000259" key="10">
    <source>
        <dbReference type="Pfam" id="PF00849"/>
    </source>
</evidence>
<dbReference type="RefSeq" id="WP_115879321.1">
    <property type="nucleotide sequence ID" value="NZ_QTTQ01000010.1"/>
</dbReference>
<name>A0A3D9RPB8_9FLAO</name>
<evidence type="ECO:0000256" key="8">
    <source>
        <dbReference type="ARBA" id="ARBA00041975"/>
    </source>
</evidence>
<evidence type="ECO:0000256" key="1">
    <source>
        <dbReference type="ARBA" id="ARBA00022694"/>
    </source>
</evidence>
<dbReference type="Proteomes" id="UP000256429">
    <property type="component" value="Unassembled WGS sequence"/>
</dbReference>
<dbReference type="PROSITE" id="PS01129">
    <property type="entry name" value="PSI_RLU"/>
    <property type="match status" value="1"/>
</dbReference>